<organism evidence="1 2">
    <name type="scientific">Pseudocercospora musae</name>
    <dbReference type="NCBI Taxonomy" id="113226"/>
    <lineage>
        <taxon>Eukaryota</taxon>
        <taxon>Fungi</taxon>
        <taxon>Dikarya</taxon>
        <taxon>Ascomycota</taxon>
        <taxon>Pezizomycotina</taxon>
        <taxon>Dothideomycetes</taxon>
        <taxon>Dothideomycetidae</taxon>
        <taxon>Mycosphaerellales</taxon>
        <taxon>Mycosphaerellaceae</taxon>
        <taxon>Pseudocercospora</taxon>
    </lineage>
</organism>
<keyword evidence="2" id="KW-1185">Reference proteome</keyword>
<dbReference type="STRING" id="113226.A0A139I7F6"/>
<name>A0A139I7F6_9PEZI</name>
<sequence length="384" mass="42076">MLCWRRGAYRYCLHASRGTMREEAGHRGRDSDIPENSICSGCKPSETRQYLSSTVYIDKAYKRPRPAGTSTLSRYDIYSLPVNMHFLSLSLAGLSASFALAHTSNPNLLCTSESQPNPIRNTYPNDVTGTINGTTAIVPIPYSVARSVIPSQYGILTKAYEELIPGFPKDMYPAVFQGLLDHDVGMGALIRIPDFQRVALKYPFVDRINDGYSSFIYSAPQLISATNAIALAGSAMYGETHPGNFDPSCNAYAYDGSKDKTYLTVYEAPGTKALGSSPKFDTHFQTVSSIAYSQHVFVNMTNQPSFGSNGSTCDNYITLYNTTVTQGKYAPVSVKGTVKVVSPYYPQSATLNAYGYRMDNSFIERNNVPCENLKGYSGTGPGDR</sequence>
<dbReference type="OrthoDB" id="265717at2759"/>
<evidence type="ECO:0000313" key="1">
    <source>
        <dbReference type="EMBL" id="KXT10673.1"/>
    </source>
</evidence>
<dbReference type="Proteomes" id="UP000073492">
    <property type="component" value="Unassembled WGS sequence"/>
</dbReference>
<proteinExistence type="predicted"/>
<evidence type="ECO:0000313" key="2">
    <source>
        <dbReference type="Proteomes" id="UP000073492"/>
    </source>
</evidence>
<gene>
    <name evidence="1" type="ORF">AC579_4780</name>
</gene>
<reference evidence="1 2" key="1">
    <citation type="submission" date="2015-07" db="EMBL/GenBank/DDBJ databases">
        <title>Comparative genomics of the Sigatoka disease complex on banana suggests a link between parallel evolutionary changes in Pseudocercospora fijiensis and Pseudocercospora eumusae and increased virulence on the banana host.</title>
        <authorList>
            <person name="Chang T.-C."/>
            <person name="Salvucci A."/>
            <person name="Crous P.W."/>
            <person name="Stergiopoulos I."/>
        </authorList>
    </citation>
    <scope>NUCLEOTIDE SEQUENCE [LARGE SCALE GENOMIC DNA]</scope>
    <source>
        <strain evidence="1 2">CBS 116634</strain>
    </source>
</reference>
<comment type="caution">
    <text evidence="1">The sequence shown here is derived from an EMBL/GenBank/DDBJ whole genome shotgun (WGS) entry which is preliminary data.</text>
</comment>
<protein>
    <submittedName>
        <fullName evidence="1">Uncharacterized protein</fullName>
    </submittedName>
</protein>
<dbReference type="EMBL" id="LFZO01000245">
    <property type="protein sequence ID" value="KXT10673.1"/>
    <property type="molecule type" value="Genomic_DNA"/>
</dbReference>
<dbReference type="AlphaFoldDB" id="A0A139I7F6"/>
<accession>A0A139I7F6</accession>